<keyword evidence="2" id="KW-0067">ATP-binding</keyword>
<proteinExistence type="inferred from homology"/>
<keyword evidence="2" id="KW-0479">Metal-binding</keyword>
<feature type="binding site" evidence="2">
    <location>
        <position position="77"/>
    </location>
    <ligand>
        <name>Mg(2+)</name>
        <dbReference type="ChEBI" id="CHEBI:18420"/>
        <label>2</label>
    </ligand>
</feature>
<dbReference type="PANTHER" id="PTHR30270:SF0">
    <property type="entry name" value="THIAMINE-MONOPHOSPHATE KINASE"/>
    <property type="match status" value="1"/>
</dbReference>
<dbReference type="InterPro" id="IPR016188">
    <property type="entry name" value="PurM-like_N"/>
</dbReference>
<evidence type="ECO:0000259" key="3">
    <source>
        <dbReference type="Pfam" id="PF00586"/>
    </source>
</evidence>
<protein>
    <recommendedName>
        <fullName evidence="2">Thiamine-monophosphate kinase</fullName>
        <shortName evidence="2">TMP kinase</shortName>
        <shortName evidence="2">Thiamine-phosphate kinase</shortName>
        <ecNumber evidence="2">2.7.4.16</ecNumber>
    </recommendedName>
</protein>
<feature type="binding site" evidence="2">
    <location>
        <position position="124"/>
    </location>
    <ligand>
        <name>Mg(2+)</name>
        <dbReference type="ChEBI" id="CHEBI:18420"/>
        <label>1</label>
    </ligand>
</feature>
<feature type="binding site" evidence="2">
    <location>
        <position position="77"/>
    </location>
    <ligand>
        <name>Mg(2+)</name>
        <dbReference type="ChEBI" id="CHEBI:18420"/>
        <label>4</label>
    </ligand>
</feature>
<dbReference type="PIRSF" id="PIRSF005303">
    <property type="entry name" value="Thiam_monoph_kin"/>
    <property type="match status" value="1"/>
</dbReference>
<feature type="binding site" evidence="2">
    <location>
        <position position="47"/>
    </location>
    <ligand>
        <name>Mg(2+)</name>
        <dbReference type="ChEBI" id="CHEBI:18420"/>
        <label>4</label>
    </ligand>
</feature>
<feature type="binding site" evidence="2">
    <location>
        <position position="148"/>
    </location>
    <ligand>
        <name>ATP</name>
        <dbReference type="ChEBI" id="CHEBI:30616"/>
    </ligand>
</feature>
<dbReference type="CDD" id="cd02194">
    <property type="entry name" value="ThiL"/>
    <property type="match status" value="1"/>
</dbReference>
<dbReference type="NCBIfam" id="TIGR01379">
    <property type="entry name" value="thiL"/>
    <property type="match status" value="1"/>
</dbReference>
<name>A0A4V1IN69_9GAMM</name>
<dbReference type="Gene3D" id="3.30.1330.10">
    <property type="entry name" value="PurM-like, N-terminal domain"/>
    <property type="match status" value="1"/>
</dbReference>
<sequence>MLSEFGLIARYFQQPGLANAGPWSPQLGIGDDCAVMSVPEGYQLVVSMDTLVADVHFPAVASPELIGYRALAVTVSDLAAMGAEPAWFTLGLTLPEANSDWLAGFAEGLQTLAQKVGISLIGGDTTRGPLTITLQVHGLVKKEKWLSRQCAKPGDDIWVTGTLGDAAAWLPYLQQGVEEKPTDENLRTLWNRYYFPTPRVVEAQKAVALGCRCAIDISDGLLADLGHILTMSQVGAQLDFSSLPASQALQQLLPELEKQQQIMLTGGDNYELCFTAPPHLAGDITHSLSPLCPVSRIGQIIETPGVFTTSGQPVSISQQGYQHFN</sequence>
<keyword evidence="2" id="KW-0460">Magnesium</keyword>
<dbReference type="RefSeq" id="WP_094786154.1">
    <property type="nucleotide sequence ID" value="NZ_NDXW01000001.1"/>
</dbReference>
<dbReference type="InterPro" id="IPR036676">
    <property type="entry name" value="PurM-like_C_sf"/>
</dbReference>
<dbReference type="GO" id="GO:0000287">
    <property type="term" value="F:magnesium ion binding"/>
    <property type="evidence" value="ECO:0007669"/>
    <property type="project" value="UniProtKB-UniRule"/>
</dbReference>
<dbReference type="Proteomes" id="UP000257039">
    <property type="component" value="Unassembled WGS sequence"/>
</dbReference>
<feature type="binding site" evidence="2">
    <location>
        <position position="32"/>
    </location>
    <ligand>
        <name>Mg(2+)</name>
        <dbReference type="ChEBI" id="CHEBI:18420"/>
        <label>3</label>
    </ligand>
</feature>
<comment type="similarity">
    <text evidence="2">Belongs to the thiamine-monophosphate kinase family.</text>
</comment>
<gene>
    <name evidence="2 5" type="primary">thiL</name>
    <name evidence="5" type="ORF">B9G39_04085</name>
</gene>
<dbReference type="PANTHER" id="PTHR30270">
    <property type="entry name" value="THIAMINE-MONOPHOSPHATE KINASE"/>
    <property type="match status" value="1"/>
</dbReference>
<feature type="binding site" evidence="2">
    <location>
        <position position="216"/>
    </location>
    <ligand>
        <name>Mg(2+)</name>
        <dbReference type="ChEBI" id="CHEBI:18420"/>
        <label>3</label>
    </ligand>
</feature>
<feature type="binding site" evidence="2">
    <location>
        <position position="49"/>
    </location>
    <ligand>
        <name>Mg(2+)</name>
        <dbReference type="ChEBI" id="CHEBI:18420"/>
        <label>2</label>
    </ligand>
</feature>
<evidence type="ECO:0000313" key="5">
    <source>
        <dbReference type="EMBL" id="RDH42691.1"/>
    </source>
</evidence>
<comment type="function">
    <text evidence="2">Catalyzes the ATP-dependent phosphorylation of thiamine-monophosphate (TMP) to form thiamine-pyrophosphate (TPP), the active form of vitamin B1.</text>
</comment>
<organism evidence="5 6">
    <name type="scientific">Zooshikella ganghwensis</name>
    <dbReference type="NCBI Taxonomy" id="202772"/>
    <lineage>
        <taxon>Bacteria</taxon>
        <taxon>Pseudomonadati</taxon>
        <taxon>Pseudomonadota</taxon>
        <taxon>Gammaproteobacteria</taxon>
        <taxon>Oceanospirillales</taxon>
        <taxon>Zooshikellaceae</taxon>
        <taxon>Zooshikella</taxon>
    </lineage>
</organism>
<dbReference type="SUPFAM" id="SSF56042">
    <property type="entry name" value="PurM C-terminal domain-like"/>
    <property type="match status" value="1"/>
</dbReference>
<comment type="caution">
    <text evidence="5">The sequence shown here is derived from an EMBL/GenBank/DDBJ whole genome shotgun (WGS) entry which is preliminary data.</text>
</comment>
<comment type="miscellaneous">
    <text evidence="2">Reaction mechanism of ThiL seems to utilize a direct, inline transfer of the gamma-phosphate of ATP to TMP rather than a phosphorylated enzyme intermediate.</text>
</comment>
<feature type="binding site" evidence="2">
    <location>
        <position position="268"/>
    </location>
    <ligand>
        <name>substrate</name>
    </ligand>
</feature>
<dbReference type="EC" id="2.7.4.16" evidence="2"/>
<feature type="domain" description="PurM-like C-terminal" evidence="4">
    <location>
        <begin position="152"/>
        <end position="306"/>
    </location>
</feature>
<dbReference type="Pfam" id="PF02769">
    <property type="entry name" value="AIRS_C"/>
    <property type="match status" value="1"/>
</dbReference>
<keyword evidence="1 2" id="KW-0784">Thiamine biosynthesis</keyword>
<dbReference type="HAMAP" id="MF_02128">
    <property type="entry name" value="TMP_kinase"/>
    <property type="match status" value="1"/>
</dbReference>
<evidence type="ECO:0000256" key="2">
    <source>
        <dbReference type="HAMAP-Rule" id="MF_02128"/>
    </source>
</evidence>
<dbReference type="GO" id="GO:0009229">
    <property type="term" value="P:thiamine diphosphate biosynthetic process"/>
    <property type="evidence" value="ECO:0007669"/>
    <property type="project" value="UniProtKB-UniRule"/>
</dbReference>
<keyword evidence="6" id="KW-1185">Reference proteome</keyword>
<reference evidence="5 6" key="1">
    <citation type="submission" date="2017-04" db="EMBL/GenBank/DDBJ databases">
        <title>Draft genome sequence of Zooshikella ganghwensis VG4 isolated from Red Sea sediments.</title>
        <authorList>
            <person name="Rehman Z."/>
            <person name="Alam I."/>
            <person name="Kamau A."/>
            <person name="Bajic V."/>
            <person name="Leiknes T."/>
        </authorList>
    </citation>
    <scope>NUCLEOTIDE SEQUENCE [LARGE SCALE GENOMIC DNA]</scope>
    <source>
        <strain evidence="5 6">VG4</strain>
    </source>
</reference>
<dbReference type="UniPathway" id="UPA00060">
    <property type="reaction ID" value="UER00142"/>
</dbReference>
<dbReference type="Pfam" id="PF00586">
    <property type="entry name" value="AIRS"/>
    <property type="match status" value="1"/>
</dbReference>
<feature type="domain" description="PurM-like N-terminal" evidence="3">
    <location>
        <begin position="30"/>
        <end position="140"/>
    </location>
</feature>
<comment type="pathway">
    <text evidence="2">Cofactor biosynthesis; thiamine diphosphate biosynthesis; thiamine diphosphate from thiamine phosphate: step 1/1.</text>
</comment>
<keyword evidence="2" id="KW-0547">Nucleotide-binding</keyword>
<dbReference type="EMBL" id="NDXW01000001">
    <property type="protein sequence ID" value="RDH42691.1"/>
    <property type="molecule type" value="Genomic_DNA"/>
</dbReference>
<feature type="binding site" evidence="2">
    <location>
        <position position="77"/>
    </location>
    <ligand>
        <name>Mg(2+)</name>
        <dbReference type="ChEBI" id="CHEBI:18420"/>
        <label>3</label>
    </ligand>
</feature>
<comment type="catalytic activity">
    <reaction evidence="2">
        <text>thiamine phosphate + ATP = thiamine diphosphate + ADP</text>
        <dbReference type="Rhea" id="RHEA:15913"/>
        <dbReference type="ChEBI" id="CHEBI:30616"/>
        <dbReference type="ChEBI" id="CHEBI:37575"/>
        <dbReference type="ChEBI" id="CHEBI:58937"/>
        <dbReference type="ChEBI" id="CHEBI:456216"/>
        <dbReference type="EC" id="2.7.4.16"/>
    </reaction>
</comment>
<dbReference type="Gene3D" id="3.90.650.10">
    <property type="entry name" value="PurM-like C-terminal domain"/>
    <property type="match status" value="1"/>
</dbReference>
<dbReference type="InterPro" id="IPR036921">
    <property type="entry name" value="PurM-like_N_sf"/>
</dbReference>
<accession>A0A4V1IN69</accession>
<dbReference type="GO" id="GO:0009228">
    <property type="term" value="P:thiamine biosynthetic process"/>
    <property type="evidence" value="ECO:0007669"/>
    <property type="project" value="UniProtKB-KW"/>
</dbReference>
<evidence type="ECO:0000256" key="1">
    <source>
        <dbReference type="ARBA" id="ARBA00022977"/>
    </source>
</evidence>
<dbReference type="SUPFAM" id="SSF55326">
    <property type="entry name" value="PurM N-terminal domain-like"/>
    <property type="match status" value="1"/>
</dbReference>
<dbReference type="InterPro" id="IPR006283">
    <property type="entry name" value="ThiL-like"/>
</dbReference>
<dbReference type="InterPro" id="IPR010918">
    <property type="entry name" value="PurM-like_C_dom"/>
</dbReference>
<evidence type="ECO:0000259" key="4">
    <source>
        <dbReference type="Pfam" id="PF02769"/>
    </source>
</evidence>
<feature type="binding site" evidence="2">
    <location>
        <position position="219"/>
    </location>
    <ligand>
        <name>Mg(2+)</name>
        <dbReference type="ChEBI" id="CHEBI:18420"/>
        <label>5</label>
    </ligand>
</feature>
<feature type="binding site" evidence="2">
    <location>
        <position position="56"/>
    </location>
    <ligand>
        <name>substrate</name>
    </ligand>
</feature>
<keyword evidence="2 5" id="KW-0418">Kinase</keyword>
<comment type="caution">
    <text evidence="2">Lacks conserved residue(s) required for the propagation of feature annotation.</text>
</comment>
<dbReference type="AlphaFoldDB" id="A0A4V1IN69"/>
<dbReference type="GO" id="GO:0005524">
    <property type="term" value="F:ATP binding"/>
    <property type="evidence" value="ECO:0007669"/>
    <property type="project" value="UniProtKB-UniRule"/>
</dbReference>
<feature type="binding site" evidence="2">
    <location>
        <position position="32"/>
    </location>
    <ligand>
        <name>Mg(2+)</name>
        <dbReference type="ChEBI" id="CHEBI:18420"/>
        <label>4</label>
    </ligand>
</feature>
<feature type="binding site" evidence="2">
    <location>
        <position position="321"/>
    </location>
    <ligand>
        <name>substrate</name>
    </ligand>
</feature>
<feature type="binding site" evidence="2">
    <location>
        <begin position="123"/>
        <end position="124"/>
    </location>
    <ligand>
        <name>ATP</name>
        <dbReference type="ChEBI" id="CHEBI:30616"/>
    </ligand>
</feature>
<evidence type="ECO:0000313" key="6">
    <source>
        <dbReference type="Proteomes" id="UP000257039"/>
    </source>
</evidence>
<dbReference type="GO" id="GO:0009030">
    <property type="term" value="F:thiamine-phosphate kinase activity"/>
    <property type="evidence" value="ECO:0007669"/>
    <property type="project" value="UniProtKB-UniRule"/>
</dbReference>
<feature type="binding site" evidence="2">
    <location>
        <position position="218"/>
    </location>
    <ligand>
        <name>ATP</name>
        <dbReference type="ChEBI" id="CHEBI:30616"/>
    </ligand>
</feature>
<keyword evidence="2 5" id="KW-0808">Transferase</keyword>
<feature type="binding site" evidence="2">
    <location>
        <position position="49"/>
    </location>
    <ligand>
        <name>Mg(2+)</name>
        <dbReference type="ChEBI" id="CHEBI:18420"/>
        <label>1</label>
    </ligand>
</feature>